<reference evidence="1 2" key="1">
    <citation type="submission" date="2024-12" db="EMBL/GenBank/DDBJ databases">
        <title>Forecasting of Potato common scab and diversities of Pathogenic streptomyces spp. in china.</title>
        <authorList>
            <person name="Handique U."/>
            <person name="Wu J."/>
        </authorList>
    </citation>
    <scope>NUCLEOTIDE SEQUENCE [LARGE SCALE GENOMIC DNA]</scope>
    <source>
        <strain evidence="1 2">ZRIMU1585</strain>
    </source>
</reference>
<organism evidence="1 2">
    <name type="scientific">Streptomyces galilaeus</name>
    <dbReference type="NCBI Taxonomy" id="33899"/>
    <lineage>
        <taxon>Bacteria</taxon>
        <taxon>Bacillati</taxon>
        <taxon>Actinomycetota</taxon>
        <taxon>Actinomycetes</taxon>
        <taxon>Kitasatosporales</taxon>
        <taxon>Streptomycetaceae</taxon>
        <taxon>Streptomyces</taxon>
    </lineage>
</organism>
<comment type="caution">
    <text evidence="1">The sequence shown here is derived from an EMBL/GenBank/DDBJ whole genome shotgun (WGS) entry which is preliminary data.</text>
</comment>
<dbReference type="EMBL" id="JBJVNE010000039">
    <property type="protein sequence ID" value="MFM9653126.1"/>
    <property type="molecule type" value="Genomic_DNA"/>
</dbReference>
<evidence type="ECO:0000313" key="1">
    <source>
        <dbReference type="EMBL" id="MFM9653126.1"/>
    </source>
</evidence>
<protein>
    <submittedName>
        <fullName evidence="1">Transcriptional regulator</fullName>
    </submittedName>
</protein>
<dbReference type="RefSeq" id="WP_369277508.1">
    <property type="nucleotide sequence ID" value="NZ_JBJVMW010000045.1"/>
</dbReference>
<gene>
    <name evidence="1" type="ORF">ACKI1S_44395</name>
</gene>
<sequence length="287" mass="31426">MTERVSALDDEFGGRIARPTAASFPVTTVGERLQADATPEVRAAMLSAAADLAYLTGYMAVDEGLNGLAQRFYLKALELAGEAEDHLTYCTTLRGMSVQAVDLGHGPTGMQLADAAAAAAPKAGPRMLAFIRGQQAHAAAQTGAKTEAHRYMREAEAAMDRAESRSTAFGSYDPAALHYHIAQVCYELCDVAGSVEALQQSDSLRFSVYQRARVRMRGLLAERQLEVGHLEEAVKTWHLALDEYPRVQSARADKRINNMRAMIRPHLKNEKVAELHERARTMKPQTV</sequence>
<dbReference type="InterPro" id="IPR011990">
    <property type="entry name" value="TPR-like_helical_dom_sf"/>
</dbReference>
<accession>A0ABW9IYQ3</accession>
<evidence type="ECO:0000313" key="2">
    <source>
        <dbReference type="Proteomes" id="UP001631993"/>
    </source>
</evidence>
<proteinExistence type="predicted"/>
<keyword evidence="2" id="KW-1185">Reference proteome</keyword>
<name>A0ABW9IYQ3_STRGJ</name>
<dbReference type="Proteomes" id="UP001631993">
    <property type="component" value="Unassembled WGS sequence"/>
</dbReference>
<dbReference type="SUPFAM" id="SSF48452">
    <property type="entry name" value="TPR-like"/>
    <property type="match status" value="1"/>
</dbReference>